<dbReference type="Pfam" id="PF01614">
    <property type="entry name" value="IclR_C"/>
    <property type="match status" value="1"/>
</dbReference>
<keyword evidence="3" id="KW-0804">Transcription</keyword>
<feature type="domain" description="IclR-ED" evidence="5">
    <location>
        <begin position="99"/>
        <end position="281"/>
    </location>
</feature>
<dbReference type="RefSeq" id="WP_343959194.1">
    <property type="nucleotide sequence ID" value="NZ_BAAAKZ010000003.1"/>
</dbReference>
<organism evidence="6 7">
    <name type="scientific">Leucobacter albus</name>
    <dbReference type="NCBI Taxonomy" id="272210"/>
    <lineage>
        <taxon>Bacteria</taxon>
        <taxon>Bacillati</taxon>
        <taxon>Actinomycetota</taxon>
        <taxon>Actinomycetes</taxon>
        <taxon>Micrococcales</taxon>
        <taxon>Microbacteriaceae</taxon>
        <taxon>Leucobacter</taxon>
    </lineage>
</organism>
<dbReference type="InterPro" id="IPR029016">
    <property type="entry name" value="GAF-like_dom_sf"/>
</dbReference>
<keyword evidence="7" id="KW-1185">Reference proteome</keyword>
<evidence type="ECO:0000256" key="3">
    <source>
        <dbReference type="ARBA" id="ARBA00023163"/>
    </source>
</evidence>
<dbReference type="EMBL" id="JBHTLY010000001">
    <property type="protein sequence ID" value="MFD1200721.1"/>
    <property type="molecule type" value="Genomic_DNA"/>
</dbReference>
<dbReference type="SUPFAM" id="SSF46785">
    <property type="entry name" value="Winged helix' DNA-binding domain"/>
    <property type="match status" value="1"/>
</dbReference>
<sequence>MRRWCAWCANLLGFEPERSVTIDTHPSGAPHRRPALQTVDRALAVLLSFSSRRTEWGVMELAEEFDLDKSAAQRLLSTLTHRGFLYADPVTRRYRMGPAMWRISSTWERRGGMALLVEPLLAELADATSRTASFNLADGSYVRCVAAVDGGNAPMRDHPLVGELYPAHAGATSRAYFAYLSPSQRQSLMYHRPLAKFSDLTAQDAHAIEAEMLAVADTGWAYSEGEYDSNTRAVAAPVFVLGRAVGSIGLGEHKREERGDIRDHVGVVLETAAKLGALLSTQAPETS</sequence>
<evidence type="ECO:0000259" key="4">
    <source>
        <dbReference type="PROSITE" id="PS51077"/>
    </source>
</evidence>
<dbReference type="Gene3D" id="3.30.450.40">
    <property type="match status" value="1"/>
</dbReference>
<dbReference type="SMART" id="SM00346">
    <property type="entry name" value="HTH_ICLR"/>
    <property type="match status" value="1"/>
</dbReference>
<keyword evidence="1" id="KW-0805">Transcription regulation</keyword>
<proteinExistence type="predicted"/>
<dbReference type="InterPro" id="IPR014757">
    <property type="entry name" value="Tscrpt_reg_IclR_C"/>
</dbReference>
<dbReference type="InterPro" id="IPR050707">
    <property type="entry name" value="HTH_MetabolicPath_Reg"/>
</dbReference>
<protein>
    <submittedName>
        <fullName evidence="6">IclR family transcriptional regulator</fullName>
    </submittedName>
</protein>
<dbReference type="PANTHER" id="PTHR30136:SF24">
    <property type="entry name" value="HTH-TYPE TRANSCRIPTIONAL REPRESSOR ALLR"/>
    <property type="match status" value="1"/>
</dbReference>
<dbReference type="SUPFAM" id="SSF55781">
    <property type="entry name" value="GAF domain-like"/>
    <property type="match status" value="1"/>
</dbReference>
<dbReference type="InterPro" id="IPR036390">
    <property type="entry name" value="WH_DNA-bd_sf"/>
</dbReference>
<accession>A0ABW3TIZ5</accession>
<dbReference type="InterPro" id="IPR005471">
    <property type="entry name" value="Tscrpt_reg_IclR_N"/>
</dbReference>
<evidence type="ECO:0000256" key="1">
    <source>
        <dbReference type="ARBA" id="ARBA00023015"/>
    </source>
</evidence>
<dbReference type="PANTHER" id="PTHR30136">
    <property type="entry name" value="HELIX-TURN-HELIX TRANSCRIPTIONAL REGULATOR, ICLR FAMILY"/>
    <property type="match status" value="1"/>
</dbReference>
<reference evidence="7" key="1">
    <citation type="journal article" date="2019" name="Int. J. Syst. Evol. Microbiol.">
        <title>The Global Catalogue of Microorganisms (GCM) 10K type strain sequencing project: providing services to taxonomists for standard genome sequencing and annotation.</title>
        <authorList>
            <consortium name="The Broad Institute Genomics Platform"/>
            <consortium name="The Broad Institute Genome Sequencing Center for Infectious Disease"/>
            <person name="Wu L."/>
            <person name="Ma J."/>
        </authorList>
    </citation>
    <scope>NUCLEOTIDE SEQUENCE [LARGE SCALE GENOMIC DNA]</scope>
    <source>
        <strain evidence="7">CCUG 50213</strain>
    </source>
</reference>
<dbReference type="Proteomes" id="UP001597181">
    <property type="component" value="Unassembled WGS sequence"/>
</dbReference>
<keyword evidence="2" id="KW-0238">DNA-binding</keyword>
<gene>
    <name evidence="6" type="ORF">ACFQ3U_02280</name>
</gene>
<evidence type="ECO:0000259" key="5">
    <source>
        <dbReference type="PROSITE" id="PS51078"/>
    </source>
</evidence>
<dbReference type="PROSITE" id="PS51077">
    <property type="entry name" value="HTH_ICLR"/>
    <property type="match status" value="1"/>
</dbReference>
<evidence type="ECO:0000256" key="2">
    <source>
        <dbReference type="ARBA" id="ARBA00023125"/>
    </source>
</evidence>
<comment type="caution">
    <text evidence="6">The sequence shown here is derived from an EMBL/GenBank/DDBJ whole genome shotgun (WGS) entry which is preliminary data.</text>
</comment>
<dbReference type="InterPro" id="IPR036388">
    <property type="entry name" value="WH-like_DNA-bd_sf"/>
</dbReference>
<dbReference type="PROSITE" id="PS51078">
    <property type="entry name" value="ICLR_ED"/>
    <property type="match status" value="1"/>
</dbReference>
<dbReference type="Gene3D" id="1.10.10.10">
    <property type="entry name" value="Winged helix-like DNA-binding domain superfamily/Winged helix DNA-binding domain"/>
    <property type="match status" value="1"/>
</dbReference>
<name>A0ABW3TIZ5_9MICO</name>
<dbReference type="Pfam" id="PF09339">
    <property type="entry name" value="HTH_IclR"/>
    <property type="match status" value="1"/>
</dbReference>
<feature type="domain" description="HTH iclR-type" evidence="4">
    <location>
        <begin position="36"/>
        <end position="98"/>
    </location>
</feature>
<evidence type="ECO:0000313" key="6">
    <source>
        <dbReference type="EMBL" id="MFD1200721.1"/>
    </source>
</evidence>
<evidence type="ECO:0000313" key="7">
    <source>
        <dbReference type="Proteomes" id="UP001597181"/>
    </source>
</evidence>